<dbReference type="EMBL" id="KV441548">
    <property type="protein sequence ID" value="OAG11876.1"/>
    <property type="molecule type" value="Genomic_DNA"/>
</dbReference>
<dbReference type="GO" id="GO:0006520">
    <property type="term" value="P:amino acid metabolic process"/>
    <property type="evidence" value="ECO:0007669"/>
    <property type="project" value="TreeGrafter"/>
</dbReference>
<dbReference type="OrthoDB" id="7042322at2759"/>
<feature type="region of interest" description="Disordered" evidence="2">
    <location>
        <begin position="1"/>
        <end position="22"/>
    </location>
</feature>
<dbReference type="SUPFAM" id="SSF53383">
    <property type="entry name" value="PLP-dependent transferases"/>
    <property type="match status" value="1"/>
</dbReference>
<dbReference type="InterPro" id="IPR015424">
    <property type="entry name" value="PyrdxlP-dep_Trfase"/>
</dbReference>
<dbReference type="Gene3D" id="3.90.1150.10">
    <property type="entry name" value="Aspartate Aminotransferase, domain 1"/>
    <property type="match status" value="1"/>
</dbReference>
<evidence type="ECO:0000256" key="1">
    <source>
        <dbReference type="ARBA" id="ARBA00022898"/>
    </source>
</evidence>
<dbReference type="CDD" id="cd00609">
    <property type="entry name" value="AAT_like"/>
    <property type="match status" value="1"/>
</dbReference>
<feature type="domain" description="Aminotransferase class I/classII large" evidence="3">
    <location>
        <begin position="46"/>
        <end position="422"/>
    </location>
</feature>
<dbReference type="InterPro" id="IPR050478">
    <property type="entry name" value="Ethylene_sulfur-biosynth"/>
</dbReference>
<proteinExistence type="predicted"/>
<accession>A0A177CXE0</accession>
<dbReference type="GO" id="GO:0008483">
    <property type="term" value="F:transaminase activity"/>
    <property type="evidence" value="ECO:0007669"/>
    <property type="project" value="TreeGrafter"/>
</dbReference>
<evidence type="ECO:0000256" key="2">
    <source>
        <dbReference type="SAM" id="MobiDB-lite"/>
    </source>
</evidence>
<keyword evidence="4" id="KW-0808">Transferase</keyword>
<evidence type="ECO:0000313" key="4">
    <source>
        <dbReference type="EMBL" id="OAG11876.1"/>
    </source>
</evidence>
<dbReference type="InterPro" id="IPR004839">
    <property type="entry name" value="Aminotransferase_I/II_large"/>
</dbReference>
<dbReference type="Proteomes" id="UP000077069">
    <property type="component" value="Unassembled WGS sequence"/>
</dbReference>
<dbReference type="InterPro" id="IPR015421">
    <property type="entry name" value="PyrdxlP-dep_Trfase_major"/>
</dbReference>
<dbReference type="STRING" id="1460663.A0A177CXE0"/>
<evidence type="ECO:0000259" key="3">
    <source>
        <dbReference type="Pfam" id="PF00155"/>
    </source>
</evidence>
<dbReference type="RefSeq" id="XP_018042241.1">
    <property type="nucleotide sequence ID" value="XM_018182385.1"/>
</dbReference>
<organism evidence="4 5">
    <name type="scientific">Paraphaeosphaeria sporulosa</name>
    <dbReference type="NCBI Taxonomy" id="1460663"/>
    <lineage>
        <taxon>Eukaryota</taxon>
        <taxon>Fungi</taxon>
        <taxon>Dikarya</taxon>
        <taxon>Ascomycota</taxon>
        <taxon>Pezizomycotina</taxon>
        <taxon>Dothideomycetes</taxon>
        <taxon>Pleosporomycetidae</taxon>
        <taxon>Pleosporales</taxon>
        <taxon>Massarineae</taxon>
        <taxon>Didymosphaeriaceae</taxon>
        <taxon>Paraphaeosphaeria</taxon>
    </lineage>
</organism>
<name>A0A177CXE0_9PLEO</name>
<dbReference type="PANTHER" id="PTHR43795">
    <property type="entry name" value="BIFUNCTIONAL ASPARTATE AMINOTRANSFERASE AND GLUTAMATE/ASPARTATE-PREPHENATE AMINOTRANSFERASE-RELATED"/>
    <property type="match status" value="1"/>
</dbReference>
<evidence type="ECO:0000313" key="5">
    <source>
        <dbReference type="Proteomes" id="UP000077069"/>
    </source>
</evidence>
<gene>
    <name evidence="4" type="ORF">CC84DRAFT_1211506</name>
</gene>
<dbReference type="GO" id="GO:0030170">
    <property type="term" value="F:pyridoxal phosphate binding"/>
    <property type="evidence" value="ECO:0007669"/>
    <property type="project" value="InterPro"/>
</dbReference>
<protein>
    <submittedName>
        <fullName evidence="4">PLP-dependent transferase</fullName>
    </submittedName>
</protein>
<dbReference type="Gene3D" id="3.40.640.10">
    <property type="entry name" value="Type I PLP-dependent aspartate aminotransferase-like (Major domain)"/>
    <property type="match status" value="1"/>
</dbReference>
<dbReference type="InterPro" id="IPR015422">
    <property type="entry name" value="PyrdxlP-dep_Trfase_small"/>
</dbReference>
<dbReference type="InParanoid" id="A0A177CXE0"/>
<dbReference type="PRINTS" id="PR00753">
    <property type="entry name" value="ACCSYNTHASE"/>
</dbReference>
<reference evidence="4 5" key="1">
    <citation type="submission" date="2016-05" db="EMBL/GenBank/DDBJ databases">
        <title>Comparative analysis of secretome profiles of manganese(II)-oxidizing ascomycete fungi.</title>
        <authorList>
            <consortium name="DOE Joint Genome Institute"/>
            <person name="Zeiner C.A."/>
            <person name="Purvine S.O."/>
            <person name="Zink E.M."/>
            <person name="Wu S."/>
            <person name="Pasa-Tolic L."/>
            <person name="Chaput D.L."/>
            <person name="Haridas S."/>
            <person name="Grigoriev I.V."/>
            <person name="Santelli C.M."/>
            <person name="Hansel C.M."/>
        </authorList>
    </citation>
    <scope>NUCLEOTIDE SEQUENCE [LARGE SCALE GENOMIC DNA]</scope>
    <source>
        <strain evidence="4 5">AP3s5-JAC2a</strain>
    </source>
</reference>
<keyword evidence="5" id="KW-1185">Reference proteome</keyword>
<dbReference type="AlphaFoldDB" id="A0A177CXE0"/>
<sequence length="437" mass="48266">MRSESSLSKRGRDLTSDRLGPNAREATEKIGLYNGPWDPETNPDGLINLGTAENSLMLDDVAKFVNEQNINFEGEAFDYSEAWGSLRLRKAVSGFINTHFHPHSPTTAANLTISNGCSALFNALGNVLADPGDGILLTRPCYIAFGSGFGLLGGMTPVFISSNKIDQFTPDILPQYEAALKSAEDRGIKVKVLVLCNPHNPLGRCYPPSTLTAILSFCNMYKIHLVADEVYAMSVYSESDAPFTSVLSLDWQKYIDPTYFHHVYGMSKDFASGGLRIGSLWTLSAELQRAVTALANFHHSGTVNALLACNILEDKAFTASFLAKSRQRIAEASSLARDLLDDAGIHYTPANAGFFLWIDLAPWLREEDGEDEWIRERKLIETLIGEKVFIAGGQMHNAEEPGRFRFVFTREQKLVREGVNRLKKVCGIVGRPKVAHK</sequence>
<dbReference type="Pfam" id="PF00155">
    <property type="entry name" value="Aminotran_1_2"/>
    <property type="match status" value="1"/>
</dbReference>
<dbReference type="PANTHER" id="PTHR43795:SF39">
    <property type="entry name" value="AMINOTRANSFERASE CLASS I_CLASSII DOMAIN-CONTAINING PROTEIN"/>
    <property type="match status" value="1"/>
</dbReference>
<keyword evidence="1" id="KW-0663">Pyridoxal phosphate</keyword>
<dbReference type="GeneID" id="28765871"/>